<proteinExistence type="predicted"/>
<evidence type="ECO:0000313" key="2">
    <source>
        <dbReference type="EMBL" id="VFU16575.1"/>
    </source>
</evidence>
<feature type="compositionally biased region" description="Low complexity" evidence="1">
    <location>
        <begin position="18"/>
        <end position="36"/>
    </location>
</feature>
<reference evidence="2 3" key="1">
    <citation type="submission" date="2019-03" db="EMBL/GenBank/DDBJ databases">
        <authorList>
            <person name="Kox A.R. M."/>
        </authorList>
    </citation>
    <scope>NUCLEOTIDE SEQUENCE [LARGE SCALE GENOMIC DNA]</scope>
    <source>
        <strain evidence="2">MTUNDRAET4 annotated genome</strain>
        <plasmid evidence="3">2</plasmid>
    </source>
</reference>
<dbReference type="EMBL" id="LR536451">
    <property type="protein sequence ID" value="VFU16575.1"/>
    <property type="molecule type" value="Genomic_DNA"/>
</dbReference>
<protein>
    <submittedName>
        <fullName evidence="2">Uncharacterized protein</fullName>
    </submittedName>
</protein>
<gene>
    <name evidence="2" type="ORF">MTUNDRAET4_0227</name>
</gene>
<dbReference type="AlphaFoldDB" id="A0A4U8Z713"/>
<dbReference type="Proteomes" id="UP000294360">
    <property type="component" value="Plasmid 2"/>
</dbReference>
<sequence>MATAGAGCADKGSSQAPARSARLGGAATSRSAARVSAETKGKLGQPALARQTREIPA</sequence>
<feature type="region of interest" description="Disordered" evidence="1">
    <location>
        <begin position="1"/>
        <end position="57"/>
    </location>
</feature>
<accession>A0A4U8Z713</accession>
<evidence type="ECO:0000256" key="1">
    <source>
        <dbReference type="SAM" id="MobiDB-lite"/>
    </source>
</evidence>
<organism evidence="2 3">
    <name type="scientific">Methylocella tundrae</name>
    <dbReference type="NCBI Taxonomy" id="227605"/>
    <lineage>
        <taxon>Bacteria</taxon>
        <taxon>Pseudomonadati</taxon>
        <taxon>Pseudomonadota</taxon>
        <taxon>Alphaproteobacteria</taxon>
        <taxon>Hyphomicrobiales</taxon>
        <taxon>Beijerinckiaceae</taxon>
        <taxon>Methylocella</taxon>
    </lineage>
</organism>
<dbReference type="KEGG" id="mtun:MTUNDRAET4_0227.1"/>
<evidence type="ECO:0000313" key="3">
    <source>
        <dbReference type="Proteomes" id="UP000294360"/>
    </source>
</evidence>
<keyword evidence="2" id="KW-0614">Plasmid</keyword>
<name>A0A4U8Z713_METTU</name>
<geneLocation type="plasmid" evidence="2 3">
    <name>2</name>
</geneLocation>